<dbReference type="PROSITE" id="PS51257">
    <property type="entry name" value="PROKAR_LIPOPROTEIN"/>
    <property type="match status" value="1"/>
</dbReference>
<dbReference type="OrthoDB" id="9758670at2"/>
<dbReference type="Pfam" id="PF01915">
    <property type="entry name" value="Glyco_hydro_3_C"/>
    <property type="match status" value="1"/>
</dbReference>
<evidence type="ECO:0000256" key="3">
    <source>
        <dbReference type="ARBA" id="ARBA00023277"/>
    </source>
</evidence>
<dbReference type="GO" id="GO:0005975">
    <property type="term" value="P:carbohydrate metabolic process"/>
    <property type="evidence" value="ECO:0007669"/>
    <property type="project" value="InterPro"/>
</dbReference>
<evidence type="ECO:0000313" key="7">
    <source>
        <dbReference type="Proteomes" id="UP000317010"/>
    </source>
</evidence>
<dbReference type="InterPro" id="IPR001764">
    <property type="entry name" value="Glyco_hydro_3_N"/>
</dbReference>
<dbReference type="InterPro" id="IPR036962">
    <property type="entry name" value="Glyco_hydro_3_N_sf"/>
</dbReference>
<dbReference type="InterPro" id="IPR026891">
    <property type="entry name" value="Fn3-like"/>
</dbReference>
<dbReference type="AlphaFoldDB" id="A0A562TVQ9"/>
<keyword evidence="4" id="KW-0326">Glycosidase</keyword>
<dbReference type="GO" id="GO:0008422">
    <property type="term" value="F:beta-glucosidase activity"/>
    <property type="evidence" value="ECO:0007669"/>
    <property type="project" value="UniProtKB-ARBA"/>
</dbReference>
<dbReference type="EMBL" id="VLLI01000011">
    <property type="protein sequence ID" value="TWI97166.1"/>
    <property type="molecule type" value="Genomic_DNA"/>
</dbReference>
<dbReference type="InterPro" id="IPR019800">
    <property type="entry name" value="Glyco_hydro_3_AS"/>
</dbReference>
<dbReference type="PANTHER" id="PTHR42715">
    <property type="entry name" value="BETA-GLUCOSIDASE"/>
    <property type="match status" value="1"/>
</dbReference>
<evidence type="ECO:0000256" key="4">
    <source>
        <dbReference type="RuleBase" id="RU361161"/>
    </source>
</evidence>
<protein>
    <submittedName>
        <fullName evidence="6">Beta-glucosidase</fullName>
    </submittedName>
</protein>
<dbReference type="SUPFAM" id="SSF51445">
    <property type="entry name" value="(Trans)glycosidases"/>
    <property type="match status" value="1"/>
</dbReference>
<reference evidence="6 7" key="1">
    <citation type="submission" date="2019-07" db="EMBL/GenBank/DDBJ databases">
        <title>Genomic Encyclopedia of Archaeal and Bacterial Type Strains, Phase II (KMG-II): from individual species to whole genera.</title>
        <authorList>
            <person name="Goeker M."/>
        </authorList>
    </citation>
    <scope>NUCLEOTIDE SEQUENCE [LARGE SCALE GENOMIC DNA]</scope>
    <source>
        <strain evidence="6 7">ATCC BAA-1854</strain>
    </source>
</reference>
<organism evidence="6 7">
    <name type="scientific">Mucilaginibacter frigoritolerans</name>
    <dbReference type="NCBI Taxonomy" id="652788"/>
    <lineage>
        <taxon>Bacteria</taxon>
        <taxon>Pseudomonadati</taxon>
        <taxon>Bacteroidota</taxon>
        <taxon>Sphingobacteriia</taxon>
        <taxon>Sphingobacteriales</taxon>
        <taxon>Sphingobacteriaceae</taxon>
        <taxon>Mucilaginibacter</taxon>
    </lineage>
</organism>
<comment type="similarity">
    <text evidence="1 4">Belongs to the glycosyl hydrolase 3 family.</text>
</comment>
<dbReference type="InterPro" id="IPR017853">
    <property type="entry name" value="GH"/>
</dbReference>
<comment type="caution">
    <text evidence="6">The sequence shown here is derived from an EMBL/GenBank/DDBJ whole genome shotgun (WGS) entry which is preliminary data.</text>
</comment>
<keyword evidence="7" id="KW-1185">Reference proteome</keyword>
<dbReference type="Gene3D" id="2.60.40.10">
    <property type="entry name" value="Immunoglobulins"/>
    <property type="match status" value="1"/>
</dbReference>
<keyword evidence="3" id="KW-0119">Carbohydrate metabolism</keyword>
<keyword evidence="2 4" id="KW-0378">Hydrolase</keyword>
<dbReference type="InterPro" id="IPR013783">
    <property type="entry name" value="Ig-like_fold"/>
</dbReference>
<sequence>MKISYRIAAVAALIVLACSFLITVNAQGKKPVPKLGKSTLKQVINAMTVEEKARLVVGMGFIMPGVPPPVKGQKPQPIDIGGFKLPPSDPEAYDVPEKVPGAAGRTHAIPRLGIPSITVSDGPAGLRIEPKRPNDPKTYYATAFPVATLLASSWDTALVRKVGVAFGNEIREYGVDIILGPALNIHRNPLGGRNFEYYSEDPLVAGSMTAAIVKGIQSNGVGTSIKHFAANNQETNRNSINTIVSERAMREIYLKGFSIAVKTAQPWTVMSSYNKINGTYTSERRDLQTTILKNEWGFKGLVMTDWFGGHDAVAQMNAGNDLLMPGNPDQSAAIVAAVKDGSLSIAQLDANVERILQIILKSPTFKGYKYSDKPDLVDHAKVSRTAAAQGMILLKNDSEALPLASGRRVAVFGNTSYNIIAGGTGSGDVHKAYTISLLQGLTNAGYKVQEQLAKNYTDYIADAKAKQPKNISFFIAPPPIPEMNVGDIVAKEADGADAAIITIGRNAGEGVDRKVENDYSLTEAEKGLISGVSRAFHAKGKKVVVVLNIGGVIEVASWRDNVDGILLAWQPGLEAGNAIADVLSGKVDPSGHLATTFAMSYGDEPTSKTFPGKEFPMPDGQKPNMLMGRPSEVTYEEGIYVGYRYFNTFKVKPAYEFGYGLSYTTFKLSDIKASSADFKGSITVKVTVKNTGKVAGKQVVQLYLSAPAQNIDKPESELKAFAKTGLLAPGQSQFLVFTLRAADLASFYTDKSEWIADAGEYKIKVGTSSTDIAKTVSFKLASPIVTEKVHAALTPQVTINELKNK</sequence>
<evidence type="ECO:0000256" key="1">
    <source>
        <dbReference type="ARBA" id="ARBA00005336"/>
    </source>
</evidence>
<dbReference type="PANTHER" id="PTHR42715:SF10">
    <property type="entry name" value="BETA-GLUCOSIDASE"/>
    <property type="match status" value="1"/>
</dbReference>
<dbReference type="Proteomes" id="UP000317010">
    <property type="component" value="Unassembled WGS sequence"/>
</dbReference>
<dbReference type="InterPro" id="IPR050288">
    <property type="entry name" value="Cellulose_deg_GH3"/>
</dbReference>
<dbReference type="Gene3D" id="3.40.50.1700">
    <property type="entry name" value="Glycoside hydrolase family 3 C-terminal domain"/>
    <property type="match status" value="1"/>
</dbReference>
<evidence type="ECO:0000256" key="2">
    <source>
        <dbReference type="ARBA" id="ARBA00022801"/>
    </source>
</evidence>
<dbReference type="Gene3D" id="3.20.20.300">
    <property type="entry name" value="Glycoside hydrolase, family 3, N-terminal domain"/>
    <property type="match status" value="1"/>
</dbReference>
<dbReference type="InterPro" id="IPR036881">
    <property type="entry name" value="Glyco_hydro_3_C_sf"/>
</dbReference>
<dbReference type="PROSITE" id="PS00775">
    <property type="entry name" value="GLYCOSYL_HYDROL_F3"/>
    <property type="match status" value="1"/>
</dbReference>
<dbReference type="SMART" id="SM01217">
    <property type="entry name" value="Fn3_like"/>
    <property type="match status" value="1"/>
</dbReference>
<feature type="domain" description="Fibronectin type III-like" evidence="5">
    <location>
        <begin position="698"/>
        <end position="769"/>
    </location>
</feature>
<dbReference type="Pfam" id="PF00933">
    <property type="entry name" value="Glyco_hydro_3"/>
    <property type="match status" value="1"/>
</dbReference>
<dbReference type="Pfam" id="PF14310">
    <property type="entry name" value="Fn3-like"/>
    <property type="match status" value="1"/>
</dbReference>
<dbReference type="SUPFAM" id="SSF52279">
    <property type="entry name" value="Beta-D-glucan exohydrolase, C-terminal domain"/>
    <property type="match status" value="1"/>
</dbReference>
<evidence type="ECO:0000313" key="6">
    <source>
        <dbReference type="EMBL" id="TWI97166.1"/>
    </source>
</evidence>
<accession>A0A562TVQ9</accession>
<dbReference type="PRINTS" id="PR00133">
    <property type="entry name" value="GLHYDRLASE3"/>
</dbReference>
<name>A0A562TVQ9_9SPHI</name>
<dbReference type="RefSeq" id="WP_144914735.1">
    <property type="nucleotide sequence ID" value="NZ_VLLI01000011.1"/>
</dbReference>
<gene>
    <name evidence="6" type="ORF">JN11_03626</name>
</gene>
<evidence type="ECO:0000259" key="5">
    <source>
        <dbReference type="SMART" id="SM01217"/>
    </source>
</evidence>
<dbReference type="FunFam" id="2.60.40.10:FF:000495">
    <property type="entry name" value="Periplasmic beta-glucosidase"/>
    <property type="match status" value="1"/>
</dbReference>
<dbReference type="InterPro" id="IPR002772">
    <property type="entry name" value="Glyco_hydro_3_C"/>
</dbReference>
<proteinExistence type="inferred from homology"/>